<feature type="domain" description="Protein-glutamine gamma-glutamyltransferase-like C-terminal" evidence="2">
    <location>
        <begin position="126"/>
        <end position="193"/>
    </location>
</feature>
<reference evidence="3 4" key="1">
    <citation type="submission" date="2024-09" db="EMBL/GenBank/DDBJ databases">
        <authorList>
            <person name="Sun Q."/>
            <person name="Mori K."/>
        </authorList>
    </citation>
    <scope>NUCLEOTIDE SEQUENCE [LARGE SCALE GENOMIC DNA]</scope>
    <source>
        <strain evidence="3 4">JCM 12763</strain>
    </source>
</reference>
<keyword evidence="1" id="KW-1133">Transmembrane helix</keyword>
<feature type="transmembrane region" description="Helical" evidence="1">
    <location>
        <begin position="56"/>
        <end position="73"/>
    </location>
</feature>
<sequence>MTDEGPDPGRDEARRWLEEELASGGYRVRESVVERVLDRLAELLPSPGLTGTLPGWASWVVLAAVLVAVLAVLTRAARDRRRQAVLGRRTADGAVLPDRPLTAAAYRERAARALAAGESDTALLDAYRAVAAEADGRGWLPDRPGRTAHELAAELGARAPALAGDLAEAADRFDAVRYGAAHVAADQARAVLDLGLRLDRPDVRPGPAPGPRPAVPR</sequence>
<comment type="caution">
    <text evidence="3">The sequence shown here is derived from an EMBL/GenBank/DDBJ whole genome shotgun (WGS) entry which is preliminary data.</text>
</comment>
<evidence type="ECO:0000259" key="2">
    <source>
        <dbReference type="Pfam" id="PF13559"/>
    </source>
</evidence>
<keyword evidence="1" id="KW-0812">Transmembrane</keyword>
<dbReference type="EMBL" id="JBHMAX010000007">
    <property type="protein sequence ID" value="MFB9731132.1"/>
    <property type="molecule type" value="Genomic_DNA"/>
</dbReference>
<evidence type="ECO:0000313" key="4">
    <source>
        <dbReference type="Proteomes" id="UP001589613"/>
    </source>
</evidence>
<dbReference type="RefSeq" id="WP_181409506.1">
    <property type="nucleotide sequence ID" value="NZ_JBHMAX010000007.1"/>
</dbReference>
<evidence type="ECO:0000313" key="3">
    <source>
        <dbReference type="EMBL" id="MFB9731132.1"/>
    </source>
</evidence>
<proteinExistence type="predicted"/>
<name>A0ABV5UZZ8_9MICO</name>
<keyword evidence="1" id="KW-0472">Membrane</keyword>
<accession>A0ABV5UZZ8</accession>
<dbReference type="Proteomes" id="UP001589613">
    <property type="component" value="Unassembled WGS sequence"/>
</dbReference>
<evidence type="ECO:0000256" key="1">
    <source>
        <dbReference type="SAM" id="Phobius"/>
    </source>
</evidence>
<gene>
    <name evidence="3" type="ORF">ACFFN0_03635</name>
</gene>
<protein>
    <submittedName>
        <fullName evidence="3">DUF4129 domain-containing protein</fullName>
    </submittedName>
</protein>
<dbReference type="Pfam" id="PF13559">
    <property type="entry name" value="DUF4129"/>
    <property type="match status" value="1"/>
</dbReference>
<organism evidence="3 4">
    <name type="scientific">Ornithinimicrobium kibberense</name>
    <dbReference type="NCBI Taxonomy" id="282060"/>
    <lineage>
        <taxon>Bacteria</taxon>
        <taxon>Bacillati</taxon>
        <taxon>Actinomycetota</taxon>
        <taxon>Actinomycetes</taxon>
        <taxon>Micrococcales</taxon>
        <taxon>Ornithinimicrobiaceae</taxon>
        <taxon>Ornithinimicrobium</taxon>
    </lineage>
</organism>
<dbReference type="InterPro" id="IPR025403">
    <property type="entry name" value="TgpA-like_C"/>
</dbReference>
<keyword evidence="4" id="KW-1185">Reference proteome</keyword>